<keyword evidence="1" id="KW-0472">Membrane</keyword>
<organism evidence="2 3">
    <name type="scientific">Gordonia mangrovi</name>
    <dbReference type="NCBI Taxonomy" id="2665643"/>
    <lineage>
        <taxon>Bacteria</taxon>
        <taxon>Bacillati</taxon>
        <taxon>Actinomycetota</taxon>
        <taxon>Actinomycetes</taxon>
        <taxon>Mycobacteriales</taxon>
        <taxon>Gordoniaceae</taxon>
        <taxon>Gordonia</taxon>
    </lineage>
</organism>
<proteinExistence type="predicted"/>
<sequence length="80" mass="8593">MTIGLALLVLVAAGLTDGTARTALIVTAPIVVLVGAVAALWRTYRNWRAGGRWQVWQGASWFLLAMFIFFLFGTGPALVS</sequence>
<gene>
    <name evidence="2" type="ORF">GIY30_16150</name>
</gene>
<name>A0A6L7GSA9_9ACTN</name>
<dbReference type="EMBL" id="WMBR01000004">
    <property type="protein sequence ID" value="MXP22874.1"/>
    <property type="molecule type" value="Genomic_DNA"/>
</dbReference>
<keyword evidence="1" id="KW-1133">Transmembrane helix</keyword>
<reference evidence="2 3" key="1">
    <citation type="submission" date="2019-11" db="EMBL/GenBank/DDBJ databases">
        <title>Gordonia sp. nov., a novel actinobacterium isolated from mangrove soil in Hainan.</title>
        <authorList>
            <person name="Huang X."/>
            <person name="Xie Y."/>
            <person name="Chu X."/>
            <person name="Xiao K."/>
        </authorList>
    </citation>
    <scope>NUCLEOTIDE SEQUENCE [LARGE SCALE GENOMIC DNA]</scope>
    <source>
        <strain evidence="2 3">HNM0687</strain>
    </source>
</reference>
<evidence type="ECO:0000313" key="2">
    <source>
        <dbReference type="EMBL" id="MXP22874.1"/>
    </source>
</evidence>
<dbReference type="AlphaFoldDB" id="A0A6L7GSA9"/>
<feature type="transmembrane region" description="Helical" evidence="1">
    <location>
        <begin position="61"/>
        <end position="79"/>
    </location>
</feature>
<evidence type="ECO:0000256" key="1">
    <source>
        <dbReference type="SAM" id="Phobius"/>
    </source>
</evidence>
<dbReference type="RefSeq" id="WP_160903058.1">
    <property type="nucleotide sequence ID" value="NZ_CP102850.1"/>
</dbReference>
<keyword evidence="3" id="KW-1185">Reference proteome</keyword>
<protein>
    <submittedName>
        <fullName evidence="2">Uncharacterized protein</fullName>
    </submittedName>
</protein>
<dbReference type="Proteomes" id="UP000475545">
    <property type="component" value="Unassembled WGS sequence"/>
</dbReference>
<keyword evidence="1" id="KW-0812">Transmembrane</keyword>
<comment type="caution">
    <text evidence="2">The sequence shown here is derived from an EMBL/GenBank/DDBJ whole genome shotgun (WGS) entry which is preliminary data.</text>
</comment>
<accession>A0A6L7GSA9</accession>
<evidence type="ECO:0000313" key="3">
    <source>
        <dbReference type="Proteomes" id="UP000475545"/>
    </source>
</evidence>
<feature type="transmembrane region" description="Helical" evidence="1">
    <location>
        <begin position="24"/>
        <end position="41"/>
    </location>
</feature>